<evidence type="ECO:0000256" key="2">
    <source>
        <dbReference type="ARBA" id="ARBA00023098"/>
    </source>
</evidence>
<evidence type="ECO:0000313" key="6">
    <source>
        <dbReference type="Proteomes" id="UP001143463"/>
    </source>
</evidence>
<dbReference type="PANTHER" id="PTHR11941:SF169">
    <property type="entry name" value="(7AS)-7A-METHYL-1,5-DIOXO-2,3,5,6,7,7A-HEXAHYDRO-1H-INDENE-CARBOXYL-COA HYDROLASE"/>
    <property type="match status" value="1"/>
</dbReference>
<comment type="caution">
    <text evidence="5">The sequence shown here is derived from an EMBL/GenBank/DDBJ whole genome shotgun (WGS) entry which is preliminary data.</text>
</comment>
<dbReference type="AlphaFoldDB" id="A0A9W6NVN2"/>
<dbReference type="Gene3D" id="3.90.226.10">
    <property type="entry name" value="2-enoyl-CoA Hydratase, Chain A, domain 1"/>
    <property type="match status" value="1"/>
</dbReference>
<sequence>MDVAVNVTVGVDRVGVIELDRPERRNALNVETCGRIVAAAEELRAAAVRAVVVTGTGTSFCSGADFGEVYGEGFRDALHAALGAVHSLPVPVVAAVNGPAIGAGTQLAIACDLRVAAEGAVFALPTARLGLAVNPWTIRRLAQVAGGATARALLLACDTVGAELALNRGLVDRLGTLEDARALAAELAGLAPLTLAYNKLVLDRVELGEEDPVLADAFEGCWRSADLEEGRTARSEKRVPAYEGR</sequence>
<evidence type="ECO:0000256" key="3">
    <source>
        <dbReference type="ARBA" id="ARBA00023239"/>
    </source>
</evidence>
<keyword evidence="2" id="KW-0443">Lipid metabolism</keyword>
<dbReference type="Pfam" id="PF00378">
    <property type="entry name" value="ECH_1"/>
    <property type="match status" value="1"/>
</dbReference>
<dbReference type="InterPro" id="IPR018376">
    <property type="entry name" value="Enoyl-CoA_hyd/isom_CS"/>
</dbReference>
<dbReference type="PANTHER" id="PTHR11941">
    <property type="entry name" value="ENOYL-COA HYDRATASE-RELATED"/>
    <property type="match status" value="1"/>
</dbReference>
<proteinExistence type="inferred from homology"/>
<dbReference type="GO" id="GO:0016829">
    <property type="term" value="F:lyase activity"/>
    <property type="evidence" value="ECO:0007669"/>
    <property type="project" value="UniProtKB-KW"/>
</dbReference>
<organism evidence="5 6">
    <name type="scientific">Pseudonocardia halophobica</name>
    <dbReference type="NCBI Taxonomy" id="29401"/>
    <lineage>
        <taxon>Bacteria</taxon>
        <taxon>Bacillati</taxon>
        <taxon>Actinomycetota</taxon>
        <taxon>Actinomycetes</taxon>
        <taxon>Pseudonocardiales</taxon>
        <taxon>Pseudonocardiaceae</taxon>
        <taxon>Pseudonocardia</taxon>
    </lineage>
</organism>
<dbReference type="CDD" id="cd06558">
    <property type="entry name" value="crotonase-like"/>
    <property type="match status" value="1"/>
</dbReference>
<evidence type="ECO:0000256" key="4">
    <source>
        <dbReference type="RuleBase" id="RU003707"/>
    </source>
</evidence>
<comment type="similarity">
    <text evidence="1 4">Belongs to the enoyl-CoA hydratase/isomerase family.</text>
</comment>
<accession>A0A9W6NVN2</accession>
<keyword evidence="6" id="KW-1185">Reference proteome</keyword>
<reference evidence="5" key="1">
    <citation type="journal article" date="2014" name="Int. J. Syst. Evol. Microbiol.">
        <title>Complete genome sequence of Corynebacterium casei LMG S-19264T (=DSM 44701T), isolated from a smear-ripened cheese.</title>
        <authorList>
            <consortium name="US DOE Joint Genome Institute (JGI-PGF)"/>
            <person name="Walter F."/>
            <person name="Albersmeier A."/>
            <person name="Kalinowski J."/>
            <person name="Ruckert C."/>
        </authorList>
    </citation>
    <scope>NUCLEOTIDE SEQUENCE</scope>
    <source>
        <strain evidence="5">VKM Ac-1069</strain>
    </source>
</reference>
<dbReference type="EMBL" id="BSFQ01000007">
    <property type="protein sequence ID" value="GLL11024.1"/>
    <property type="molecule type" value="Genomic_DNA"/>
</dbReference>
<dbReference type="GO" id="GO:0006635">
    <property type="term" value="P:fatty acid beta-oxidation"/>
    <property type="evidence" value="ECO:0007669"/>
    <property type="project" value="TreeGrafter"/>
</dbReference>
<gene>
    <name evidence="5" type="primary">echA6_1</name>
    <name evidence="5" type="ORF">GCM10017577_21650</name>
</gene>
<keyword evidence="3" id="KW-0456">Lyase</keyword>
<evidence type="ECO:0000313" key="5">
    <source>
        <dbReference type="EMBL" id="GLL11024.1"/>
    </source>
</evidence>
<dbReference type="NCBIfam" id="NF005891">
    <property type="entry name" value="PRK07854.1"/>
    <property type="match status" value="1"/>
</dbReference>
<dbReference type="InterPro" id="IPR001753">
    <property type="entry name" value="Enoyl-CoA_hydra/iso"/>
</dbReference>
<dbReference type="InterPro" id="IPR029045">
    <property type="entry name" value="ClpP/crotonase-like_dom_sf"/>
</dbReference>
<reference evidence="5" key="2">
    <citation type="submission" date="2023-01" db="EMBL/GenBank/DDBJ databases">
        <authorList>
            <person name="Sun Q."/>
            <person name="Evtushenko L."/>
        </authorList>
    </citation>
    <scope>NUCLEOTIDE SEQUENCE</scope>
    <source>
        <strain evidence="5">VKM Ac-1069</strain>
    </source>
</reference>
<dbReference type="PROSITE" id="PS00166">
    <property type="entry name" value="ENOYL_COA_HYDRATASE"/>
    <property type="match status" value="1"/>
</dbReference>
<protein>
    <submittedName>
        <fullName evidence="5">Enoyl-CoA hydratase echA6</fullName>
    </submittedName>
</protein>
<dbReference type="SUPFAM" id="SSF52096">
    <property type="entry name" value="ClpP/crotonase"/>
    <property type="match status" value="1"/>
</dbReference>
<name>A0A9W6NVN2_9PSEU</name>
<dbReference type="Proteomes" id="UP001143463">
    <property type="component" value="Unassembled WGS sequence"/>
</dbReference>
<evidence type="ECO:0000256" key="1">
    <source>
        <dbReference type="ARBA" id="ARBA00005254"/>
    </source>
</evidence>